<dbReference type="PANTHER" id="PTHR43674:SF12">
    <property type="entry name" value="NITRILASE C965.09-RELATED"/>
    <property type="match status" value="1"/>
</dbReference>
<reference evidence="3 4" key="1">
    <citation type="submission" date="2018-11" db="EMBL/GenBank/DDBJ databases">
        <title>Genome sequence of Saitozyma podzolica DSM 27192.</title>
        <authorList>
            <person name="Aliyu H."/>
            <person name="Gorte O."/>
            <person name="Ochsenreither K."/>
        </authorList>
    </citation>
    <scope>NUCLEOTIDE SEQUENCE [LARGE SCALE GENOMIC DNA]</scope>
    <source>
        <strain evidence="3 4">DSM 27192</strain>
    </source>
</reference>
<dbReference type="EMBL" id="RSCD01000026">
    <property type="protein sequence ID" value="RSH82869.1"/>
    <property type="molecule type" value="Genomic_DNA"/>
</dbReference>
<dbReference type="InterPro" id="IPR003010">
    <property type="entry name" value="C-N_Hydrolase"/>
</dbReference>
<dbReference type="GO" id="GO:0016811">
    <property type="term" value="F:hydrolase activity, acting on carbon-nitrogen (but not peptide) bonds, in linear amides"/>
    <property type="evidence" value="ECO:0007669"/>
    <property type="project" value="TreeGrafter"/>
</dbReference>
<evidence type="ECO:0000313" key="3">
    <source>
        <dbReference type="EMBL" id="RSH82869.1"/>
    </source>
</evidence>
<evidence type="ECO:0000259" key="2">
    <source>
        <dbReference type="PROSITE" id="PS50263"/>
    </source>
</evidence>
<feature type="domain" description="CN hydrolase" evidence="2">
    <location>
        <begin position="5"/>
        <end position="301"/>
    </location>
</feature>
<comment type="caution">
    <text evidence="3">The sequence shown here is derived from an EMBL/GenBank/DDBJ whole genome shotgun (WGS) entry which is preliminary data.</text>
</comment>
<dbReference type="Gene3D" id="3.60.110.10">
    <property type="entry name" value="Carbon-nitrogen hydrolase"/>
    <property type="match status" value="1"/>
</dbReference>
<dbReference type="SUPFAM" id="SSF56317">
    <property type="entry name" value="Carbon-nitrogen hydrolase"/>
    <property type="match status" value="1"/>
</dbReference>
<dbReference type="PROSITE" id="PS50263">
    <property type="entry name" value="CN_HYDROLASE"/>
    <property type="match status" value="1"/>
</dbReference>
<dbReference type="Pfam" id="PF00795">
    <property type="entry name" value="CN_hydrolase"/>
    <property type="match status" value="1"/>
</dbReference>
<proteinExistence type="predicted"/>
<dbReference type="AlphaFoldDB" id="A0A427XVG1"/>
<dbReference type="Proteomes" id="UP000279259">
    <property type="component" value="Unassembled WGS sequence"/>
</dbReference>
<gene>
    <name evidence="3" type="ORF">EHS25_005859</name>
</gene>
<evidence type="ECO:0000313" key="4">
    <source>
        <dbReference type="Proteomes" id="UP000279259"/>
    </source>
</evidence>
<dbReference type="OrthoDB" id="10250282at2759"/>
<dbReference type="STRING" id="1890683.A0A427XVG1"/>
<organism evidence="3 4">
    <name type="scientific">Saitozyma podzolica</name>
    <dbReference type="NCBI Taxonomy" id="1890683"/>
    <lineage>
        <taxon>Eukaryota</taxon>
        <taxon>Fungi</taxon>
        <taxon>Dikarya</taxon>
        <taxon>Basidiomycota</taxon>
        <taxon>Agaricomycotina</taxon>
        <taxon>Tremellomycetes</taxon>
        <taxon>Tremellales</taxon>
        <taxon>Trimorphomycetaceae</taxon>
        <taxon>Saitozyma</taxon>
    </lineage>
</organism>
<dbReference type="InterPro" id="IPR050345">
    <property type="entry name" value="Aliph_Amidase/BUP"/>
</dbReference>
<sequence>MPRRIKVAAAQVGAVHRTTPRGDVLARLIKLVEQAAEQGVKLAVFPETTFTTFFPRYYIPDETELSTYFELETSSTGPITRGTNVKAFFDRARELGVDVQIGYGEDTGEGRYNTAVYVSGKTGEVLNKYRKVHLPGTTEPFDLDPTTTNQLEKRYFLPGNLGFNAFRAVSLKAEAGGSSPIVGQLICNDRRWAEGWRCYGLQGVEIMCCGYNTTAYAPKLWGGDQSITREKAYEEAMFHHKLVVQAHAYTNSMFCITSARSGVDDDLHPLIPGSMIVDPEGHIVAESTTEGDELVVAEIDLDECLQGKERTFNLGKHRRVEMYGRLVQEGGVSPPPEP</sequence>
<keyword evidence="1" id="KW-0378">Hydrolase</keyword>
<name>A0A427XVG1_9TREE</name>
<accession>A0A427XVG1</accession>
<keyword evidence="4" id="KW-1185">Reference proteome</keyword>
<protein>
    <recommendedName>
        <fullName evidence="2">CN hydrolase domain-containing protein</fullName>
    </recommendedName>
</protein>
<dbReference type="PANTHER" id="PTHR43674">
    <property type="entry name" value="NITRILASE C965.09-RELATED"/>
    <property type="match status" value="1"/>
</dbReference>
<evidence type="ECO:0000256" key="1">
    <source>
        <dbReference type="ARBA" id="ARBA00022801"/>
    </source>
</evidence>
<dbReference type="InterPro" id="IPR036526">
    <property type="entry name" value="C-N_Hydrolase_sf"/>
</dbReference>